<reference evidence="1 2" key="1">
    <citation type="submission" date="2017-01" db="EMBL/GenBank/DDBJ databases">
        <title>The cable genome- insights into the physiology and evolution of filamentous bacteria capable of sulfide oxidation via long distance electron transfer.</title>
        <authorList>
            <person name="Schreiber L."/>
            <person name="Bjerg J.T."/>
            <person name="Boggild A."/>
            <person name="Van De Vossenberg J."/>
            <person name="Meysman F."/>
            <person name="Nielsen L.P."/>
            <person name="Schramm A."/>
            <person name="Kjeldsen K.U."/>
        </authorList>
    </citation>
    <scope>NUCLEOTIDE SEQUENCE [LARGE SCALE GENOMIC DNA]</scope>
    <source>
        <strain evidence="1">A1</strain>
    </source>
</reference>
<proteinExistence type="predicted"/>
<dbReference type="EMBL" id="MTKP01000144">
    <property type="protein sequence ID" value="RWX48483.1"/>
    <property type="molecule type" value="Genomic_DNA"/>
</dbReference>
<protein>
    <submittedName>
        <fullName evidence="1">Uncharacterized protein</fullName>
    </submittedName>
</protein>
<comment type="caution">
    <text evidence="1">The sequence shown here is derived from an EMBL/GenBank/DDBJ whole genome shotgun (WGS) entry which is preliminary data.</text>
</comment>
<dbReference type="Proteomes" id="UP000288086">
    <property type="component" value="Unassembled WGS sequence"/>
</dbReference>
<keyword evidence="2" id="KW-1185">Reference proteome</keyword>
<evidence type="ECO:0000313" key="2">
    <source>
        <dbReference type="Proteomes" id="UP000288086"/>
    </source>
</evidence>
<evidence type="ECO:0000313" key="1">
    <source>
        <dbReference type="EMBL" id="RWX48483.1"/>
    </source>
</evidence>
<accession>A0A444J5Y6</accession>
<organism evidence="1 2">
    <name type="scientific">Candidatus Electrothrix communis</name>
    <dbReference type="NCBI Taxonomy" id="1859133"/>
    <lineage>
        <taxon>Bacteria</taxon>
        <taxon>Pseudomonadati</taxon>
        <taxon>Thermodesulfobacteriota</taxon>
        <taxon>Desulfobulbia</taxon>
        <taxon>Desulfobulbales</taxon>
        <taxon>Desulfobulbaceae</taxon>
        <taxon>Candidatus Electrothrix</taxon>
    </lineage>
</organism>
<gene>
    <name evidence="1" type="ORF">VT98_11441</name>
</gene>
<feature type="non-terminal residue" evidence="1">
    <location>
        <position position="68"/>
    </location>
</feature>
<name>A0A444J5Y6_9BACT</name>
<sequence>MRREGDELYTVVGRRTDAHASEGWTAVIMERSSRFIVDQRCGAKDAALFESVMLTVCEYISQTGDLSF</sequence>
<dbReference type="AlphaFoldDB" id="A0A444J5Y6"/>